<feature type="transmembrane region" description="Helical" evidence="5">
    <location>
        <begin position="314"/>
        <end position="336"/>
    </location>
</feature>
<dbReference type="Pfam" id="PF23262">
    <property type="entry name" value="NFD4_C"/>
    <property type="match status" value="1"/>
</dbReference>
<evidence type="ECO:0000256" key="2">
    <source>
        <dbReference type="ARBA" id="ARBA00022692"/>
    </source>
</evidence>
<evidence type="ECO:0000313" key="8">
    <source>
        <dbReference type="Proteomes" id="UP001187192"/>
    </source>
</evidence>
<keyword evidence="2 5" id="KW-0812">Transmembrane</keyword>
<sequence>MLAQVYNAVCQGKPSNFLLVLALLPTLVSLSLMSLVRIHESAATADDKKHLNSLSAAALIISTYLMTLIILDNILTLSTLAHVSTLVLLLLLLTSPLVIAIKAESENMIKKTSVTFSHERANPLLVTIDEEEQDMNILQAIRTVNFWLLFLAMICGLGSGMATINNMSQLGQSLGYSSLEITSFVSLWSIWNFLGRFGAGYLSDYLLHTRGWARQVLTAATLAAMSAGHVVIASGFAGNLYLGSMLVGVCYGSQWSLIPTITSEIFGVRHMGTIFNTIGIASPIGSYILSVRVIGYMYDKEASGNTCFGTHCFMLSFLVMAAVAFFGFLVALGLLFRTRRFYQTVVLRRLKYVSIQGK</sequence>
<feature type="transmembrane region" description="Helical" evidence="5">
    <location>
        <begin position="176"/>
        <end position="195"/>
    </location>
</feature>
<protein>
    <recommendedName>
        <fullName evidence="6">Major facilitator superfamily (MFS) profile domain-containing protein</fullName>
    </recommendedName>
</protein>
<dbReference type="GO" id="GO:0016020">
    <property type="term" value="C:membrane"/>
    <property type="evidence" value="ECO:0007669"/>
    <property type="project" value="UniProtKB-SubCell"/>
</dbReference>
<evidence type="ECO:0000256" key="5">
    <source>
        <dbReference type="SAM" id="Phobius"/>
    </source>
</evidence>
<dbReference type="Proteomes" id="UP001187192">
    <property type="component" value="Unassembled WGS sequence"/>
</dbReference>
<evidence type="ECO:0000313" key="7">
    <source>
        <dbReference type="EMBL" id="GMN45801.1"/>
    </source>
</evidence>
<keyword evidence="8" id="KW-1185">Reference proteome</keyword>
<feature type="transmembrane region" description="Helical" evidence="5">
    <location>
        <begin position="274"/>
        <end position="294"/>
    </location>
</feature>
<feature type="transmembrane region" description="Helical" evidence="5">
    <location>
        <begin position="50"/>
        <end position="71"/>
    </location>
</feature>
<feature type="transmembrane region" description="Helical" evidence="5">
    <location>
        <begin position="242"/>
        <end position="262"/>
    </location>
</feature>
<dbReference type="Pfam" id="PF06813">
    <property type="entry name" value="Nodulin-like"/>
    <property type="match status" value="1"/>
</dbReference>
<dbReference type="AlphaFoldDB" id="A0AA88AS07"/>
<evidence type="ECO:0000256" key="3">
    <source>
        <dbReference type="ARBA" id="ARBA00022989"/>
    </source>
</evidence>
<dbReference type="SUPFAM" id="SSF103473">
    <property type="entry name" value="MFS general substrate transporter"/>
    <property type="match status" value="1"/>
</dbReference>
<dbReference type="InterPro" id="IPR056555">
    <property type="entry name" value="NFD4_C"/>
</dbReference>
<feature type="transmembrane region" description="Helical" evidence="5">
    <location>
        <begin position="83"/>
        <end position="101"/>
    </location>
</feature>
<dbReference type="InterPro" id="IPR036259">
    <property type="entry name" value="MFS_trans_sf"/>
</dbReference>
<dbReference type="EMBL" id="BTGU01000021">
    <property type="protein sequence ID" value="GMN45801.1"/>
    <property type="molecule type" value="Genomic_DNA"/>
</dbReference>
<evidence type="ECO:0000256" key="1">
    <source>
        <dbReference type="ARBA" id="ARBA00004141"/>
    </source>
</evidence>
<evidence type="ECO:0000256" key="4">
    <source>
        <dbReference type="ARBA" id="ARBA00023136"/>
    </source>
</evidence>
<feature type="domain" description="Major facilitator superfamily (MFS) profile" evidence="6">
    <location>
        <begin position="144"/>
        <end position="358"/>
    </location>
</feature>
<reference evidence="7" key="1">
    <citation type="submission" date="2023-07" db="EMBL/GenBank/DDBJ databases">
        <title>draft genome sequence of fig (Ficus carica).</title>
        <authorList>
            <person name="Takahashi T."/>
            <person name="Nishimura K."/>
        </authorList>
    </citation>
    <scope>NUCLEOTIDE SEQUENCE</scope>
</reference>
<comment type="caution">
    <text evidence="7">The sequence shown here is derived from an EMBL/GenBank/DDBJ whole genome shotgun (WGS) entry which is preliminary data.</text>
</comment>
<feature type="transmembrane region" description="Helical" evidence="5">
    <location>
        <begin position="216"/>
        <end position="236"/>
    </location>
</feature>
<keyword evidence="4 5" id="KW-0472">Membrane</keyword>
<accession>A0AA88AS07</accession>
<name>A0AA88AS07_FICCA</name>
<feature type="transmembrane region" description="Helical" evidence="5">
    <location>
        <begin position="17"/>
        <end position="38"/>
    </location>
</feature>
<feature type="transmembrane region" description="Helical" evidence="5">
    <location>
        <begin position="144"/>
        <end position="164"/>
    </location>
</feature>
<dbReference type="PANTHER" id="PTHR21576:SF22">
    <property type="entry name" value="F25A4.25 PROTEIN"/>
    <property type="match status" value="1"/>
</dbReference>
<evidence type="ECO:0000259" key="6">
    <source>
        <dbReference type="PROSITE" id="PS50850"/>
    </source>
</evidence>
<dbReference type="GO" id="GO:0022857">
    <property type="term" value="F:transmembrane transporter activity"/>
    <property type="evidence" value="ECO:0007669"/>
    <property type="project" value="InterPro"/>
</dbReference>
<dbReference type="Gene3D" id="1.20.1250.20">
    <property type="entry name" value="MFS general substrate transporter like domains"/>
    <property type="match status" value="1"/>
</dbReference>
<proteinExistence type="predicted"/>
<dbReference type="PANTHER" id="PTHR21576">
    <property type="entry name" value="UNCHARACTERIZED NODULIN-LIKE PROTEIN"/>
    <property type="match status" value="1"/>
</dbReference>
<gene>
    <name evidence="7" type="ORF">TIFTF001_014998</name>
</gene>
<dbReference type="InterPro" id="IPR020846">
    <property type="entry name" value="MFS_dom"/>
</dbReference>
<dbReference type="InterPro" id="IPR010658">
    <property type="entry name" value="Nodulin-like"/>
</dbReference>
<dbReference type="PROSITE" id="PS50850">
    <property type="entry name" value="MFS"/>
    <property type="match status" value="1"/>
</dbReference>
<keyword evidence="3 5" id="KW-1133">Transmembrane helix</keyword>
<organism evidence="7 8">
    <name type="scientific">Ficus carica</name>
    <name type="common">Common fig</name>
    <dbReference type="NCBI Taxonomy" id="3494"/>
    <lineage>
        <taxon>Eukaryota</taxon>
        <taxon>Viridiplantae</taxon>
        <taxon>Streptophyta</taxon>
        <taxon>Embryophyta</taxon>
        <taxon>Tracheophyta</taxon>
        <taxon>Spermatophyta</taxon>
        <taxon>Magnoliopsida</taxon>
        <taxon>eudicotyledons</taxon>
        <taxon>Gunneridae</taxon>
        <taxon>Pentapetalae</taxon>
        <taxon>rosids</taxon>
        <taxon>fabids</taxon>
        <taxon>Rosales</taxon>
        <taxon>Moraceae</taxon>
        <taxon>Ficeae</taxon>
        <taxon>Ficus</taxon>
    </lineage>
</organism>
<comment type="subcellular location">
    <subcellularLocation>
        <location evidence="1">Membrane</location>
        <topology evidence="1">Multi-pass membrane protein</topology>
    </subcellularLocation>
</comment>